<evidence type="ECO:0000256" key="1">
    <source>
        <dbReference type="SAM" id="Coils"/>
    </source>
</evidence>
<gene>
    <name evidence="5" type="ORF">HCR76_00780</name>
</gene>
<name>A0ABX6YIQ0_9MICO</name>
<dbReference type="Pfam" id="PF13462">
    <property type="entry name" value="Thioredoxin_4"/>
    <property type="match status" value="1"/>
</dbReference>
<dbReference type="Gene3D" id="3.40.30.10">
    <property type="entry name" value="Glutaredoxin"/>
    <property type="match status" value="1"/>
</dbReference>
<evidence type="ECO:0000313" key="6">
    <source>
        <dbReference type="Proteomes" id="UP000662814"/>
    </source>
</evidence>
<feature type="domain" description="Thioredoxin-like fold" evidence="4">
    <location>
        <begin position="116"/>
        <end position="274"/>
    </location>
</feature>
<keyword evidence="3" id="KW-0812">Transmembrane</keyword>
<dbReference type="Proteomes" id="UP000662814">
    <property type="component" value="Chromosome"/>
</dbReference>
<organism evidence="5 6">
    <name type="scientific">Paramicrobacterium chengjingii</name>
    <dbReference type="NCBI Taxonomy" id="2769067"/>
    <lineage>
        <taxon>Bacteria</taxon>
        <taxon>Bacillati</taxon>
        <taxon>Actinomycetota</taxon>
        <taxon>Actinomycetes</taxon>
        <taxon>Micrococcales</taxon>
        <taxon>Microbacteriaceae</taxon>
        <taxon>Paramicrobacterium</taxon>
    </lineage>
</organism>
<feature type="region of interest" description="Disordered" evidence="2">
    <location>
        <begin position="292"/>
        <end position="318"/>
    </location>
</feature>
<proteinExistence type="predicted"/>
<keyword evidence="3" id="KW-0472">Membrane</keyword>
<protein>
    <submittedName>
        <fullName evidence="5">Thioredoxin domain-containing protein</fullName>
    </submittedName>
</protein>
<accession>A0ABX6YIQ0</accession>
<feature type="transmembrane region" description="Helical" evidence="3">
    <location>
        <begin position="40"/>
        <end position="62"/>
    </location>
</feature>
<keyword evidence="6" id="KW-1185">Reference proteome</keyword>
<dbReference type="RefSeq" id="WP_166985831.1">
    <property type="nucleotide sequence ID" value="NZ_CP061169.1"/>
</dbReference>
<feature type="compositionally biased region" description="Low complexity" evidence="2">
    <location>
        <begin position="301"/>
        <end position="318"/>
    </location>
</feature>
<evidence type="ECO:0000256" key="3">
    <source>
        <dbReference type="SAM" id="Phobius"/>
    </source>
</evidence>
<feature type="coiled-coil region" evidence="1">
    <location>
        <begin position="9"/>
        <end position="36"/>
    </location>
</feature>
<sequence length="318" mass="33770">MTIDKKQLASLTKKERRELQREMARIKREADRKRRKRRKALGISGLILLIVAIIAAVGLVVWTQLRLANEGPQNMASDGIVLTGDGQAVAATPTGAHGWLEPAASAPTPDTGIVPITIYVDYGSKDAAAFFATNGEQIQQWVTYGFVQLEVKPIALDQYDDATENYSTLAANAAACVANFAPTNFLAVNTALLDANPTVTDTPIDKAGVSKAVTTALGGENTDVTTCINDDRYANWVATVSEAAANGPLQSTDVKNVAHSPLVLVHGEKFTGKNDESTDLLSFISQVIAANEKEAKDSKESTGTPTPTPTGTSSEKAK</sequence>
<evidence type="ECO:0000256" key="2">
    <source>
        <dbReference type="SAM" id="MobiDB-lite"/>
    </source>
</evidence>
<dbReference type="InterPro" id="IPR012336">
    <property type="entry name" value="Thioredoxin-like_fold"/>
</dbReference>
<evidence type="ECO:0000313" key="5">
    <source>
        <dbReference type="EMBL" id="QPZ38677.1"/>
    </source>
</evidence>
<reference evidence="5 6" key="1">
    <citation type="submission" date="2020-12" db="EMBL/GenBank/DDBJ databases">
        <title>Microbacterium sp. HY060.</title>
        <authorList>
            <person name="Zhou J."/>
        </authorList>
    </citation>
    <scope>NUCLEOTIDE SEQUENCE [LARGE SCALE GENOMIC DNA]</scope>
    <source>
        <strain evidence="5 6">HY60</strain>
    </source>
</reference>
<keyword evidence="1" id="KW-0175">Coiled coil</keyword>
<keyword evidence="3" id="KW-1133">Transmembrane helix</keyword>
<dbReference type="EMBL" id="CP061169">
    <property type="protein sequence ID" value="QPZ38677.1"/>
    <property type="molecule type" value="Genomic_DNA"/>
</dbReference>
<evidence type="ECO:0000259" key="4">
    <source>
        <dbReference type="Pfam" id="PF13462"/>
    </source>
</evidence>